<dbReference type="Gene3D" id="6.10.140.2080">
    <property type="match status" value="1"/>
</dbReference>
<dbReference type="Pfam" id="PF11829">
    <property type="entry name" value="DUF3349"/>
    <property type="match status" value="1"/>
</dbReference>
<dbReference type="RefSeq" id="WP_204912183.1">
    <property type="nucleotide sequence ID" value="NZ_BAAAYR010000001.1"/>
</dbReference>
<protein>
    <submittedName>
        <fullName evidence="1">DUF3349 domain-containing protein</fullName>
    </submittedName>
</protein>
<reference evidence="2" key="1">
    <citation type="journal article" date="2019" name="Int. J. Syst. Evol. Microbiol.">
        <title>The Global Catalogue of Microorganisms (GCM) 10K type strain sequencing project: providing services to taxonomists for standard genome sequencing and annotation.</title>
        <authorList>
            <consortium name="The Broad Institute Genomics Platform"/>
            <consortium name="The Broad Institute Genome Sequencing Center for Infectious Disease"/>
            <person name="Wu L."/>
            <person name="Ma J."/>
        </authorList>
    </citation>
    <scope>NUCLEOTIDE SEQUENCE [LARGE SCALE GENOMIC DNA]</scope>
    <source>
        <strain evidence="2">JCM 16540</strain>
    </source>
</reference>
<keyword evidence="2" id="KW-1185">Reference proteome</keyword>
<sequence>MGLTSWVTSVVGWLKAGYPDGVPEADYVPLLAVLSRRLSSDEVRAVAAQLVGQGRLPIDDADIGTLITKISDDLPREEDVLRVRTRLALGGWPLADPRTLG</sequence>
<accession>A0ABP6WT10</accession>
<evidence type="ECO:0000313" key="2">
    <source>
        <dbReference type="Proteomes" id="UP001500767"/>
    </source>
</evidence>
<evidence type="ECO:0000313" key="1">
    <source>
        <dbReference type="EMBL" id="GAA3554761.1"/>
    </source>
</evidence>
<organism evidence="1 2">
    <name type="scientific">Microlunatus spumicola</name>
    <dbReference type="NCBI Taxonomy" id="81499"/>
    <lineage>
        <taxon>Bacteria</taxon>
        <taxon>Bacillati</taxon>
        <taxon>Actinomycetota</taxon>
        <taxon>Actinomycetes</taxon>
        <taxon>Propionibacteriales</taxon>
        <taxon>Propionibacteriaceae</taxon>
        <taxon>Microlunatus</taxon>
    </lineage>
</organism>
<proteinExistence type="predicted"/>
<dbReference type="EMBL" id="BAAAYR010000001">
    <property type="protein sequence ID" value="GAA3554761.1"/>
    <property type="molecule type" value="Genomic_DNA"/>
</dbReference>
<dbReference type="Proteomes" id="UP001500767">
    <property type="component" value="Unassembled WGS sequence"/>
</dbReference>
<gene>
    <name evidence="1" type="ORF">GCM10022197_07370</name>
</gene>
<dbReference type="Gene3D" id="1.10.10.2390">
    <property type="match status" value="1"/>
</dbReference>
<comment type="caution">
    <text evidence="1">The sequence shown here is derived from an EMBL/GenBank/DDBJ whole genome shotgun (WGS) entry which is preliminary data.</text>
</comment>
<name>A0ABP6WT10_9ACTN</name>
<dbReference type="InterPro" id="IPR021784">
    <property type="entry name" value="DUF3349"/>
</dbReference>